<dbReference type="InterPro" id="IPR036504">
    <property type="entry name" value="CGI121/TPRKB_sf"/>
</dbReference>
<dbReference type="EMBL" id="ML996087">
    <property type="protein sequence ID" value="KAF2151670.1"/>
    <property type="molecule type" value="Genomic_DNA"/>
</dbReference>
<proteinExistence type="inferred from homology"/>
<name>A0A9P4J050_9PEZI</name>
<dbReference type="SUPFAM" id="SSF143870">
    <property type="entry name" value="PF0523-like"/>
    <property type="match status" value="1"/>
</dbReference>
<dbReference type="OrthoDB" id="329139at2759"/>
<protein>
    <recommendedName>
        <fullName evidence="4">EKC/KEOPS complex subunit CGI121</fullName>
    </recommendedName>
    <alternativeName>
        <fullName evidence="3">EKC/KEOPS complex subunit cgi121</fullName>
    </alternativeName>
</protein>
<dbReference type="PANTHER" id="PTHR15840">
    <property type="entry name" value="CGI-121 FAMILY MEMBER"/>
    <property type="match status" value="1"/>
</dbReference>
<dbReference type="GO" id="GO:0005829">
    <property type="term" value="C:cytosol"/>
    <property type="evidence" value="ECO:0007669"/>
    <property type="project" value="TreeGrafter"/>
</dbReference>
<comment type="subcellular location">
    <subcellularLocation>
        <location evidence="1">Nucleus</location>
    </subcellularLocation>
</comment>
<evidence type="ECO:0000256" key="2">
    <source>
        <dbReference type="ARBA" id="ARBA00005546"/>
    </source>
</evidence>
<evidence type="ECO:0000256" key="4">
    <source>
        <dbReference type="ARBA" id="ARBA00016009"/>
    </source>
</evidence>
<reference evidence="9" key="1">
    <citation type="journal article" date="2020" name="Stud. Mycol.">
        <title>101 Dothideomycetes genomes: a test case for predicting lifestyles and emergence of pathogens.</title>
        <authorList>
            <person name="Haridas S."/>
            <person name="Albert R."/>
            <person name="Binder M."/>
            <person name="Bloem J."/>
            <person name="Labutti K."/>
            <person name="Salamov A."/>
            <person name="Andreopoulos B."/>
            <person name="Baker S."/>
            <person name="Barry K."/>
            <person name="Bills G."/>
            <person name="Bluhm B."/>
            <person name="Cannon C."/>
            <person name="Castanera R."/>
            <person name="Culley D."/>
            <person name="Daum C."/>
            <person name="Ezra D."/>
            <person name="Gonzalez J."/>
            <person name="Henrissat B."/>
            <person name="Kuo A."/>
            <person name="Liang C."/>
            <person name="Lipzen A."/>
            <person name="Lutzoni F."/>
            <person name="Magnuson J."/>
            <person name="Mondo S."/>
            <person name="Nolan M."/>
            <person name="Ohm R."/>
            <person name="Pangilinan J."/>
            <person name="Park H.-J."/>
            <person name="Ramirez L."/>
            <person name="Alfaro M."/>
            <person name="Sun H."/>
            <person name="Tritt A."/>
            <person name="Yoshinaga Y."/>
            <person name="Zwiers L.-H."/>
            <person name="Turgeon B."/>
            <person name="Goodwin S."/>
            <person name="Spatafora J."/>
            <person name="Crous P."/>
            <person name="Grigoriev I."/>
        </authorList>
    </citation>
    <scope>NUCLEOTIDE SEQUENCE</scope>
    <source>
        <strain evidence="9">CBS 260.36</strain>
    </source>
</reference>
<comment type="function">
    <text evidence="7">Component of the EKC/KEOPS complex that is required for the formation of a threonylcarbamoyl group on adenosine at position 37 (t(6)A37) in tRNAs that read codons beginning with adenine. The complex is probably involved in the transfer of the threonylcarbamoyl moiety of threonylcarbamoyl-AMP (TC-AMP) to the N6 group of A37. CGI121 acts as an allosteric effector that regulates the t(6)A activity of the complex. The EKC/KEOPS complex also promotes both telomere uncapping and telomere elongation. The complex is required for efficient recruitment of transcriptional coactivators. CGI121 is not required for tRNA modification.</text>
</comment>
<dbReference type="Gene3D" id="3.30.2380.10">
    <property type="entry name" value="CGI121/TPRKB"/>
    <property type="match status" value="1"/>
</dbReference>
<keyword evidence="5" id="KW-0819">tRNA processing</keyword>
<comment type="similarity">
    <text evidence="2 8">Belongs to the CGI121/TPRKB family.</text>
</comment>
<gene>
    <name evidence="9" type="ORF">K461DRAFT_154970</name>
</gene>
<dbReference type="Pfam" id="PF08617">
    <property type="entry name" value="CGI-121"/>
    <property type="match status" value="1"/>
</dbReference>
<evidence type="ECO:0000256" key="1">
    <source>
        <dbReference type="ARBA" id="ARBA00004123"/>
    </source>
</evidence>
<evidence type="ECO:0000256" key="5">
    <source>
        <dbReference type="ARBA" id="ARBA00022694"/>
    </source>
</evidence>
<evidence type="ECO:0000256" key="3">
    <source>
        <dbReference type="ARBA" id="ARBA00015316"/>
    </source>
</evidence>
<comment type="caution">
    <text evidence="9">The sequence shown here is derived from an EMBL/GenBank/DDBJ whole genome shotgun (WGS) entry which is preliminary data.</text>
</comment>
<evidence type="ECO:0000313" key="9">
    <source>
        <dbReference type="EMBL" id="KAF2151670.1"/>
    </source>
</evidence>
<dbReference type="InterPro" id="IPR013926">
    <property type="entry name" value="CGI121/TPRKB"/>
</dbReference>
<evidence type="ECO:0000256" key="7">
    <source>
        <dbReference type="ARBA" id="ARBA00025043"/>
    </source>
</evidence>
<organism evidence="9 10">
    <name type="scientific">Myriangium duriaei CBS 260.36</name>
    <dbReference type="NCBI Taxonomy" id="1168546"/>
    <lineage>
        <taxon>Eukaryota</taxon>
        <taxon>Fungi</taxon>
        <taxon>Dikarya</taxon>
        <taxon>Ascomycota</taxon>
        <taxon>Pezizomycotina</taxon>
        <taxon>Dothideomycetes</taxon>
        <taxon>Dothideomycetidae</taxon>
        <taxon>Myriangiales</taxon>
        <taxon>Myriangiaceae</taxon>
        <taxon>Myriangium</taxon>
    </lineage>
</organism>
<dbReference type="GO" id="GO:0005634">
    <property type="term" value="C:nucleus"/>
    <property type="evidence" value="ECO:0007669"/>
    <property type="project" value="UniProtKB-SubCell"/>
</dbReference>
<dbReference type="PANTHER" id="PTHR15840:SF10">
    <property type="entry name" value="EKC_KEOPS COMPLEX SUBUNIT TPRKB"/>
    <property type="match status" value="1"/>
</dbReference>
<dbReference type="AlphaFoldDB" id="A0A9P4J050"/>
<accession>A0A9P4J050</accession>
<evidence type="ECO:0000256" key="8">
    <source>
        <dbReference type="RuleBase" id="RU004398"/>
    </source>
</evidence>
<keyword evidence="10" id="KW-1185">Reference proteome</keyword>
<sequence length="193" mass="21293">MANAESLETIVLPHLEQYPIYAVLFREVGNADFLRKQLLEGNTEFEYTFLDASAILCREHLLAACFRAINDLARNRLRTKNVHSEIVFSLSPNNNIAESFKRFGISADSKNIVALKVAANAKPKSDVEVHLLQHVHGNASLLKDSDLVGLRDLTKLAKIYKFDTKTAAGGQLTPAEQDRTLSVVLGTMALKGS</sequence>
<evidence type="ECO:0000313" key="10">
    <source>
        <dbReference type="Proteomes" id="UP000799439"/>
    </source>
</evidence>
<evidence type="ECO:0000256" key="6">
    <source>
        <dbReference type="ARBA" id="ARBA00023242"/>
    </source>
</evidence>
<keyword evidence="6 8" id="KW-0539">Nucleus</keyword>
<dbReference type="Proteomes" id="UP000799439">
    <property type="component" value="Unassembled WGS sequence"/>
</dbReference>
<dbReference type="GO" id="GO:0000408">
    <property type="term" value="C:EKC/KEOPS complex"/>
    <property type="evidence" value="ECO:0007669"/>
    <property type="project" value="TreeGrafter"/>
</dbReference>
<dbReference type="GO" id="GO:0002949">
    <property type="term" value="P:tRNA threonylcarbamoyladenosine modification"/>
    <property type="evidence" value="ECO:0007669"/>
    <property type="project" value="TreeGrafter"/>
</dbReference>